<dbReference type="InterPro" id="IPR037883">
    <property type="entry name" value="Knr4/Smi1-like_sf"/>
</dbReference>
<comment type="caution">
    <text evidence="2">The sequence shown here is derived from an EMBL/GenBank/DDBJ whole genome shotgun (WGS) entry which is preliminary data.</text>
</comment>
<dbReference type="Pfam" id="PF09346">
    <property type="entry name" value="SMI1_KNR4"/>
    <property type="match status" value="1"/>
</dbReference>
<dbReference type="Proteomes" id="UP000320735">
    <property type="component" value="Unassembled WGS sequence"/>
</dbReference>
<dbReference type="Gene3D" id="3.40.1580.10">
    <property type="entry name" value="SMI1/KNR4-like"/>
    <property type="match status" value="1"/>
</dbReference>
<accession>A0A5C6BHI6</accession>
<protein>
    <recommendedName>
        <fullName evidence="1">Knr4/Smi1-like domain-containing protein</fullName>
    </recommendedName>
</protein>
<sequence length="153" mass="18024">MTSFTDDEVLQIFEDLPNHLGCSPADLDDAEKAFGAVFPPIYRRLMLLDERRMLSIGWILPVGKLAAWKRDAEHLLKNDEHTYRLEPHHVVFAWYDIHSFYFFTADGSDDVPVYRFNYYSDDDDWLPAIESTSVREFLIKRIRSYLKLNFADL</sequence>
<reference evidence="2 3" key="1">
    <citation type="submission" date="2019-02" db="EMBL/GenBank/DDBJ databases">
        <title>Deep-cultivation of Planctomycetes and their phenomic and genomic characterization uncovers novel biology.</title>
        <authorList>
            <person name="Wiegand S."/>
            <person name="Jogler M."/>
            <person name="Boedeker C."/>
            <person name="Pinto D."/>
            <person name="Vollmers J."/>
            <person name="Rivas-Marin E."/>
            <person name="Kohn T."/>
            <person name="Peeters S.H."/>
            <person name="Heuer A."/>
            <person name="Rast P."/>
            <person name="Oberbeckmann S."/>
            <person name="Bunk B."/>
            <person name="Jeske O."/>
            <person name="Meyerdierks A."/>
            <person name="Storesund J.E."/>
            <person name="Kallscheuer N."/>
            <person name="Luecker S."/>
            <person name="Lage O.M."/>
            <person name="Pohl T."/>
            <person name="Merkel B.J."/>
            <person name="Hornburger P."/>
            <person name="Mueller R.-W."/>
            <person name="Bruemmer F."/>
            <person name="Labrenz M."/>
            <person name="Spormann A.M."/>
            <person name="Op Den Camp H."/>
            <person name="Overmann J."/>
            <person name="Amann R."/>
            <person name="Jetten M.S.M."/>
            <person name="Mascher T."/>
            <person name="Medema M.H."/>
            <person name="Devos D.P."/>
            <person name="Kaster A.-K."/>
            <person name="Ovreas L."/>
            <person name="Rohde M."/>
            <person name="Galperin M.Y."/>
            <person name="Jogler C."/>
        </authorList>
    </citation>
    <scope>NUCLEOTIDE SEQUENCE [LARGE SCALE GENOMIC DNA]</scope>
    <source>
        <strain evidence="2 3">CA54</strain>
    </source>
</reference>
<dbReference type="AlphaFoldDB" id="A0A5C6BHI6"/>
<feature type="domain" description="Knr4/Smi1-like" evidence="1">
    <location>
        <begin position="21"/>
        <end position="133"/>
    </location>
</feature>
<dbReference type="EMBL" id="SJPP01000001">
    <property type="protein sequence ID" value="TWU11430.1"/>
    <property type="molecule type" value="Genomic_DNA"/>
</dbReference>
<dbReference type="SUPFAM" id="SSF160631">
    <property type="entry name" value="SMI1/KNR4-like"/>
    <property type="match status" value="1"/>
</dbReference>
<dbReference type="RefSeq" id="WP_146369041.1">
    <property type="nucleotide sequence ID" value="NZ_SJPP01000001.1"/>
</dbReference>
<dbReference type="OrthoDB" id="286211at2"/>
<name>A0A5C6BHI6_9PLAN</name>
<organism evidence="2 3">
    <name type="scientific">Symmachiella macrocystis</name>
    <dbReference type="NCBI Taxonomy" id="2527985"/>
    <lineage>
        <taxon>Bacteria</taxon>
        <taxon>Pseudomonadati</taxon>
        <taxon>Planctomycetota</taxon>
        <taxon>Planctomycetia</taxon>
        <taxon>Planctomycetales</taxon>
        <taxon>Planctomycetaceae</taxon>
        <taxon>Symmachiella</taxon>
    </lineage>
</organism>
<proteinExistence type="predicted"/>
<gene>
    <name evidence="2" type="ORF">CA54_02370</name>
</gene>
<evidence type="ECO:0000313" key="3">
    <source>
        <dbReference type="Proteomes" id="UP000320735"/>
    </source>
</evidence>
<evidence type="ECO:0000313" key="2">
    <source>
        <dbReference type="EMBL" id="TWU11430.1"/>
    </source>
</evidence>
<dbReference type="InterPro" id="IPR018958">
    <property type="entry name" value="Knr4/Smi1-like_dom"/>
</dbReference>
<evidence type="ECO:0000259" key="1">
    <source>
        <dbReference type="Pfam" id="PF09346"/>
    </source>
</evidence>
<keyword evidence="3" id="KW-1185">Reference proteome</keyword>